<reference evidence="2 3" key="2">
    <citation type="journal article" date="2010" name="Nucleic Acids Res.">
        <title>BeetleBase in 2010: revisions to provide comprehensive genomic information for Tribolium castaneum.</title>
        <authorList>
            <person name="Kim H.S."/>
            <person name="Murphy T."/>
            <person name="Xia J."/>
            <person name="Caragea D."/>
            <person name="Park Y."/>
            <person name="Beeman R.W."/>
            <person name="Lorenzen M.D."/>
            <person name="Butcher S."/>
            <person name="Manak J.R."/>
            <person name="Brown S.J."/>
        </authorList>
    </citation>
    <scope>NUCLEOTIDE SEQUENCE [LARGE SCALE GENOMIC DNA]</scope>
    <source>
        <strain evidence="2 3">Georgia GA2</strain>
    </source>
</reference>
<name>D7GY20_TRICA</name>
<sequence>MILQEQLTKSVKEGKSFEEEITRLKKVQAEAVIQEKEFEEMAVAFKRTERELSQRNSQTKLNLKKEQRSFQNKLNEVEDLVASYENKSANLSRELQTKQRILDPHDQHDDLYADNEVLGQNKICVVKRVCGNLGFINYSIQNNSEIMKQESQAKMGLLEETSHTVKAKMLNGDGVPPENNQDQNRAKQSQLLLGTVTVALQLIPTFEAEDSIKTFLGYVEDVALLEHLGDMQKAKITRIKPQGVARRMVEWNEDLHDPQCTWQKLKTALLNRFEKKLPLVEPIKQRVLSAKPVECEEAVNAAIREEQIEARIKKQTLQQAITNKDNDDKSIEMKQELPRFKKNYRSNVTNDAQQQRGEVKCYRCRR</sequence>
<dbReference type="Proteomes" id="UP000007266">
    <property type="component" value="Unassembled WGS sequence"/>
</dbReference>
<accession>D7GY20</accession>
<dbReference type="InParanoid" id="D7GY20"/>
<evidence type="ECO:0000313" key="3">
    <source>
        <dbReference type="Proteomes" id="UP000007266"/>
    </source>
</evidence>
<keyword evidence="3" id="KW-1185">Reference proteome</keyword>
<evidence type="ECO:0000256" key="1">
    <source>
        <dbReference type="SAM" id="Coils"/>
    </source>
</evidence>
<dbReference type="HOGENOM" id="CLU_730228_0_0_1"/>
<gene>
    <name evidence="2" type="primary">AUGUSTUS-3.0.2_06898</name>
    <name evidence="2" type="ORF">TcasGA2_TC006898</name>
</gene>
<dbReference type="AlphaFoldDB" id="D7GY20"/>
<proteinExistence type="predicted"/>
<keyword evidence="1" id="KW-0175">Coiled coil</keyword>
<evidence type="ECO:0000313" key="2">
    <source>
        <dbReference type="EMBL" id="EFA13664.2"/>
    </source>
</evidence>
<dbReference type="EMBL" id="KQ971396">
    <property type="protein sequence ID" value="EFA13664.2"/>
    <property type="molecule type" value="Genomic_DNA"/>
</dbReference>
<feature type="coiled-coil region" evidence="1">
    <location>
        <begin position="60"/>
        <end position="101"/>
    </location>
</feature>
<protein>
    <submittedName>
        <fullName evidence="2">Uncharacterized protein</fullName>
    </submittedName>
</protein>
<organism evidence="2 3">
    <name type="scientific">Tribolium castaneum</name>
    <name type="common">Red flour beetle</name>
    <dbReference type="NCBI Taxonomy" id="7070"/>
    <lineage>
        <taxon>Eukaryota</taxon>
        <taxon>Metazoa</taxon>
        <taxon>Ecdysozoa</taxon>
        <taxon>Arthropoda</taxon>
        <taxon>Hexapoda</taxon>
        <taxon>Insecta</taxon>
        <taxon>Pterygota</taxon>
        <taxon>Neoptera</taxon>
        <taxon>Endopterygota</taxon>
        <taxon>Coleoptera</taxon>
        <taxon>Polyphaga</taxon>
        <taxon>Cucujiformia</taxon>
        <taxon>Tenebrionidae</taxon>
        <taxon>Tenebrionidae incertae sedis</taxon>
        <taxon>Tribolium</taxon>
    </lineage>
</organism>
<reference evidence="2 3" key="1">
    <citation type="journal article" date="2008" name="Nature">
        <title>The genome of the model beetle and pest Tribolium castaneum.</title>
        <authorList>
            <consortium name="Tribolium Genome Sequencing Consortium"/>
            <person name="Richards S."/>
            <person name="Gibbs R.A."/>
            <person name="Weinstock G.M."/>
            <person name="Brown S.J."/>
            <person name="Denell R."/>
            <person name="Beeman R.W."/>
            <person name="Gibbs R."/>
            <person name="Beeman R.W."/>
            <person name="Brown S.J."/>
            <person name="Bucher G."/>
            <person name="Friedrich M."/>
            <person name="Grimmelikhuijzen C.J."/>
            <person name="Klingler M."/>
            <person name="Lorenzen M."/>
            <person name="Richards S."/>
            <person name="Roth S."/>
            <person name="Schroder R."/>
            <person name="Tautz D."/>
            <person name="Zdobnov E.M."/>
            <person name="Muzny D."/>
            <person name="Gibbs R.A."/>
            <person name="Weinstock G.M."/>
            <person name="Attaway T."/>
            <person name="Bell S."/>
            <person name="Buhay C.J."/>
            <person name="Chandrabose M.N."/>
            <person name="Chavez D."/>
            <person name="Clerk-Blankenburg K.P."/>
            <person name="Cree A."/>
            <person name="Dao M."/>
            <person name="Davis C."/>
            <person name="Chacko J."/>
            <person name="Dinh H."/>
            <person name="Dugan-Rocha S."/>
            <person name="Fowler G."/>
            <person name="Garner T.T."/>
            <person name="Garnes J."/>
            <person name="Gnirke A."/>
            <person name="Hawes A."/>
            <person name="Hernandez J."/>
            <person name="Hines S."/>
            <person name="Holder M."/>
            <person name="Hume J."/>
            <person name="Jhangiani S.N."/>
            <person name="Joshi V."/>
            <person name="Khan Z.M."/>
            <person name="Jackson L."/>
            <person name="Kovar C."/>
            <person name="Kowis A."/>
            <person name="Lee S."/>
            <person name="Lewis L.R."/>
            <person name="Margolis J."/>
            <person name="Morgan M."/>
            <person name="Nazareth L.V."/>
            <person name="Nguyen N."/>
            <person name="Okwuonu G."/>
            <person name="Parker D."/>
            <person name="Richards S."/>
            <person name="Ruiz S.J."/>
            <person name="Santibanez J."/>
            <person name="Savard J."/>
            <person name="Scherer S.E."/>
            <person name="Schneider B."/>
            <person name="Sodergren E."/>
            <person name="Tautz D."/>
            <person name="Vattahil S."/>
            <person name="Villasana D."/>
            <person name="White C.S."/>
            <person name="Wright R."/>
            <person name="Park Y."/>
            <person name="Beeman R.W."/>
            <person name="Lord J."/>
            <person name="Oppert B."/>
            <person name="Lorenzen M."/>
            <person name="Brown S."/>
            <person name="Wang L."/>
            <person name="Savard J."/>
            <person name="Tautz D."/>
            <person name="Richards S."/>
            <person name="Weinstock G."/>
            <person name="Gibbs R.A."/>
            <person name="Liu Y."/>
            <person name="Worley K."/>
            <person name="Weinstock G."/>
            <person name="Elsik C.G."/>
            <person name="Reese J.T."/>
            <person name="Elhaik E."/>
            <person name="Landan G."/>
            <person name="Graur D."/>
            <person name="Arensburger P."/>
            <person name="Atkinson P."/>
            <person name="Beeman R.W."/>
            <person name="Beidler J."/>
            <person name="Brown S.J."/>
            <person name="Demuth J.P."/>
            <person name="Drury D.W."/>
            <person name="Du Y.Z."/>
            <person name="Fujiwara H."/>
            <person name="Lorenzen M."/>
            <person name="Maselli V."/>
            <person name="Osanai M."/>
            <person name="Park Y."/>
            <person name="Robertson H.M."/>
            <person name="Tu Z."/>
            <person name="Wang J.J."/>
            <person name="Wang S."/>
            <person name="Richards S."/>
            <person name="Song H."/>
            <person name="Zhang L."/>
            <person name="Sodergren E."/>
            <person name="Werner D."/>
            <person name="Stanke M."/>
            <person name="Morgenstern B."/>
            <person name="Solovyev V."/>
            <person name="Kosarev P."/>
            <person name="Brown G."/>
            <person name="Chen H.C."/>
            <person name="Ermolaeva O."/>
            <person name="Hlavina W."/>
            <person name="Kapustin Y."/>
            <person name="Kiryutin B."/>
            <person name="Kitts P."/>
            <person name="Maglott D."/>
            <person name="Pruitt K."/>
            <person name="Sapojnikov V."/>
            <person name="Souvorov A."/>
            <person name="Mackey A.J."/>
            <person name="Waterhouse R.M."/>
            <person name="Wyder S."/>
            <person name="Zdobnov E.M."/>
            <person name="Zdobnov E.M."/>
            <person name="Wyder S."/>
            <person name="Kriventseva E.V."/>
            <person name="Kadowaki T."/>
            <person name="Bork P."/>
            <person name="Aranda M."/>
            <person name="Bao R."/>
            <person name="Beermann A."/>
            <person name="Berns N."/>
            <person name="Bolognesi R."/>
            <person name="Bonneton F."/>
            <person name="Bopp D."/>
            <person name="Brown S.J."/>
            <person name="Bucher G."/>
            <person name="Butts T."/>
            <person name="Chaumot A."/>
            <person name="Denell R.E."/>
            <person name="Ferrier D.E."/>
            <person name="Friedrich M."/>
            <person name="Gordon C.M."/>
            <person name="Jindra M."/>
            <person name="Klingler M."/>
            <person name="Lan Q."/>
            <person name="Lattorff H.M."/>
            <person name="Laudet V."/>
            <person name="von Levetsow C."/>
            <person name="Liu Z."/>
            <person name="Lutz R."/>
            <person name="Lynch J.A."/>
            <person name="da Fonseca R.N."/>
            <person name="Posnien N."/>
            <person name="Reuter R."/>
            <person name="Roth S."/>
            <person name="Savard J."/>
            <person name="Schinko J.B."/>
            <person name="Schmitt C."/>
            <person name="Schoppmeier M."/>
            <person name="Schroder R."/>
            <person name="Shippy T.D."/>
            <person name="Simonnet F."/>
            <person name="Marques-Souza H."/>
            <person name="Tautz D."/>
            <person name="Tomoyasu Y."/>
            <person name="Trauner J."/>
            <person name="Van der Zee M."/>
            <person name="Vervoort M."/>
            <person name="Wittkopp N."/>
            <person name="Wimmer E.A."/>
            <person name="Yang X."/>
            <person name="Jones A.K."/>
            <person name="Sattelle D.B."/>
            <person name="Ebert P.R."/>
            <person name="Nelson D."/>
            <person name="Scott J.G."/>
            <person name="Beeman R.W."/>
            <person name="Muthukrishnan S."/>
            <person name="Kramer K.J."/>
            <person name="Arakane Y."/>
            <person name="Beeman R.W."/>
            <person name="Zhu Q."/>
            <person name="Hogenkamp D."/>
            <person name="Dixit R."/>
            <person name="Oppert B."/>
            <person name="Jiang H."/>
            <person name="Zou Z."/>
            <person name="Marshall J."/>
            <person name="Elpidina E."/>
            <person name="Vinokurov K."/>
            <person name="Oppert C."/>
            <person name="Zou Z."/>
            <person name="Evans J."/>
            <person name="Lu Z."/>
            <person name="Zhao P."/>
            <person name="Sumathipala N."/>
            <person name="Altincicek B."/>
            <person name="Vilcinskas A."/>
            <person name="Williams M."/>
            <person name="Hultmark D."/>
            <person name="Hetru C."/>
            <person name="Jiang H."/>
            <person name="Grimmelikhuijzen C.J."/>
            <person name="Hauser F."/>
            <person name="Cazzamali G."/>
            <person name="Williamson M."/>
            <person name="Park Y."/>
            <person name="Li B."/>
            <person name="Tanaka Y."/>
            <person name="Predel R."/>
            <person name="Neupert S."/>
            <person name="Schachtner J."/>
            <person name="Verleyen P."/>
            <person name="Raible F."/>
            <person name="Bork P."/>
            <person name="Friedrich M."/>
            <person name="Walden K.K."/>
            <person name="Robertson H.M."/>
            <person name="Angeli S."/>
            <person name="Foret S."/>
            <person name="Bucher G."/>
            <person name="Schuetz S."/>
            <person name="Maleszka R."/>
            <person name="Wimmer E.A."/>
            <person name="Beeman R.W."/>
            <person name="Lorenzen M."/>
            <person name="Tomoyasu Y."/>
            <person name="Miller S.C."/>
            <person name="Grossmann D."/>
            <person name="Bucher G."/>
        </authorList>
    </citation>
    <scope>NUCLEOTIDE SEQUENCE [LARGE SCALE GENOMIC DNA]</scope>
    <source>
        <strain evidence="2 3">Georgia GA2</strain>
    </source>
</reference>